<proteinExistence type="predicted"/>
<dbReference type="AlphaFoldDB" id="A0A9P3PGN4"/>
<organism evidence="1 2">
    <name type="scientific">Lyophyllum shimeji</name>
    <name type="common">Hon-shimeji</name>
    <name type="synonym">Tricholoma shimeji</name>
    <dbReference type="NCBI Taxonomy" id="47721"/>
    <lineage>
        <taxon>Eukaryota</taxon>
        <taxon>Fungi</taxon>
        <taxon>Dikarya</taxon>
        <taxon>Basidiomycota</taxon>
        <taxon>Agaricomycotina</taxon>
        <taxon>Agaricomycetes</taxon>
        <taxon>Agaricomycetidae</taxon>
        <taxon>Agaricales</taxon>
        <taxon>Tricholomatineae</taxon>
        <taxon>Lyophyllaceae</taxon>
        <taxon>Lyophyllum</taxon>
    </lineage>
</organism>
<evidence type="ECO:0000313" key="1">
    <source>
        <dbReference type="EMBL" id="GLB35630.1"/>
    </source>
</evidence>
<dbReference type="OrthoDB" id="2602575at2759"/>
<gene>
    <name evidence="1" type="ORF">LshimejAT787_0211950</name>
</gene>
<keyword evidence="2" id="KW-1185">Reference proteome</keyword>
<sequence>MAHYRQYHEYTLPKEVSHNPLRHYKQTPHSQADGDVATLDGGVVHLIQYRIPGTPHSSYEATRCLVLPRRRPNTGEPSFPSIRFAVPGAPGPTLGSIVRGQMQLDRPRDAVLAECAKFSRIRCQIDWPDIPPTTVNLHTADYKGGPLTRELLANEVAAILYRFFKANPEISTNWADVRLLAVSYYRNALVPILALDS</sequence>
<dbReference type="Proteomes" id="UP001063166">
    <property type="component" value="Unassembled WGS sequence"/>
</dbReference>
<protein>
    <submittedName>
        <fullName evidence="1">Uncharacterized protein</fullName>
    </submittedName>
</protein>
<comment type="caution">
    <text evidence="1">The sequence shown here is derived from an EMBL/GenBank/DDBJ whole genome shotgun (WGS) entry which is preliminary data.</text>
</comment>
<accession>A0A9P3PGN4</accession>
<reference evidence="1" key="1">
    <citation type="submission" date="2022-07" db="EMBL/GenBank/DDBJ databases">
        <title>The genome of Lyophyllum shimeji provides insight into the initial evolution of ectomycorrhizal fungal genome.</title>
        <authorList>
            <person name="Kobayashi Y."/>
            <person name="Shibata T."/>
            <person name="Hirakawa H."/>
            <person name="Shigenobu S."/>
            <person name="Nishiyama T."/>
            <person name="Yamada A."/>
            <person name="Hasebe M."/>
            <person name="Kawaguchi M."/>
        </authorList>
    </citation>
    <scope>NUCLEOTIDE SEQUENCE</scope>
    <source>
        <strain evidence="1">AT787</strain>
    </source>
</reference>
<dbReference type="EMBL" id="BRPK01000002">
    <property type="protein sequence ID" value="GLB35630.1"/>
    <property type="molecule type" value="Genomic_DNA"/>
</dbReference>
<name>A0A9P3PGN4_LYOSH</name>
<evidence type="ECO:0000313" key="2">
    <source>
        <dbReference type="Proteomes" id="UP001063166"/>
    </source>
</evidence>